<dbReference type="CDD" id="cd01951">
    <property type="entry name" value="lectin_L-type"/>
    <property type="match status" value="1"/>
</dbReference>
<dbReference type="Pfam" id="PF17965">
    <property type="entry name" value="MucBP_2"/>
    <property type="match status" value="2"/>
</dbReference>
<gene>
    <name evidence="8" type="primary">sraP</name>
    <name evidence="8" type="ORF">D8847_02480</name>
</gene>
<dbReference type="InterPro" id="IPR041495">
    <property type="entry name" value="Mub_B2"/>
</dbReference>
<feature type="compositionally biased region" description="Basic and acidic residues" evidence="6">
    <location>
        <begin position="1283"/>
        <end position="1296"/>
    </location>
</feature>
<protein>
    <submittedName>
        <fullName evidence="8">Serine-rich adhesin for platelets</fullName>
    </submittedName>
</protein>
<reference evidence="8 9" key="1">
    <citation type="submission" date="2018-11" db="EMBL/GenBank/DDBJ databases">
        <title>Species Designations Belie Phenotypic and Genotypic Heterogeneity in Oral Streptococci.</title>
        <authorList>
            <person name="Velsko I."/>
        </authorList>
    </citation>
    <scope>NUCLEOTIDE SEQUENCE [LARGE SCALE GENOMIC DNA]</scope>
    <source>
        <strain evidence="8 9">BCC60</strain>
    </source>
</reference>
<dbReference type="NCBIfam" id="TIGR01167">
    <property type="entry name" value="LPXTG_anchor"/>
    <property type="match status" value="1"/>
</dbReference>
<feature type="region of interest" description="Disordered" evidence="6">
    <location>
        <begin position="1112"/>
        <end position="1155"/>
    </location>
</feature>
<feature type="compositionally biased region" description="Pro residues" evidence="6">
    <location>
        <begin position="1345"/>
        <end position="1355"/>
    </location>
</feature>
<feature type="region of interest" description="Disordered" evidence="6">
    <location>
        <begin position="675"/>
        <end position="749"/>
    </location>
</feature>
<comment type="caution">
    <text evidence="8">The sequence shown here is derived from an EMBL/GenBank/DDBJ whole genome shotgun (WGS) entry which is preliminary data.</text>
</comment>
<feature type="compositionally biased region" description="Low complexity" evidence="6">
    <location>
        <begin position="86"/>
        <end position="109"/>
    </location>
</feature>
<feature type="compositionally biased region" description="Basic and acidic residues" evidence="6">
    <location>
        <begin position="112"/>
        <end position="122"/>
    </location>
</feature>
<feature type="compositionally biased region" description="Low complexity" evidence="6">
    <location>
        <begin position="1121"/>
        <end position="1130"/>
    </location>
</feature>
<feature type="compositionally biased region" description="Low complexity" evidence="6">
    <location>
        <begin position="980"/>
        <end position="994"/>
    </location>
</feature>
<keyword evidence="3" id="KW-0732">Signal</keyword>
<evidence type="ECO:0000313" key="9">
    <source>
        <dbReference type="Proteomes" id="UP000281657"/>
    </source>
</evidence>
<proteinExistence type="predicted"/>
<feature type="compositionally biased region" description="Low complexity" evidence="6">
    <location>
        <begin position="52"/>
        <end position="65"/>
    </location>
</feature>
<name>A0A428DRS6_STRMT</name>
<feature type="compositionally biased region" description="Polar residues" evidence="6">
    <location>
        <begin position="123"/>
        <end position="148"/>
    </location>
</feature>
<dbReference type="RefSeq" id="WP_125840496.1">
    <property type="nucleotide sequence ID" value="NZ_RJNY01000003.1"/>
</dbReference>
<accession>A0A428DRS6</accession>
<dbReference type="Gene3D" id="2.60.40.4300">
    <property type="match status" value="3"/>
</dbReference>
<dbReference type="Gene3D" id="2.60.120.200">
    <property type="match status" value="1"/>
</dbReference>
<dbReference type="InterPro" id="IPR009459">
    <property type="entry name" value="MucBP_dom"/>
</dbReference>
<dbReference type="InterPro" id="IPR041558">
    <property type="entry name" value="MucBP_2"/>
</dbReference>
<dbReference type="Gene3D" id="3.10.20.470">
    <property type="match status" value="2"/>
</dbReference>
<feature type="compositionally biased region" description="Low complexity" evidence="6">
    <location>
        <begin position="710"/>
        <end position="724"/>
    </location>
</feature>
<keyword evidence="1" id="KW-0134">Cell wall</keyword>
<dbReference type="InterPro" id="IPR005877">
    <property type="entry name" value="YSIRK_signal_dom"/>
</dbReference>
<dbReference type="Pfam" id="PF00746">
    <property type="entry name" value="Gram_pos_anchor"/>
    <property type="match status" value="1"/>
</dbReference>
<dbReference type="InterPro" id="IPR019931">
    <property type="entry name" value="LPXTG_anchor"/>
</dbReference>
<dbReference type="SUPFAM" id="SSF49899">
    <property type="entry name" value="Concanavalin A-like lectins/glucanases"/>
    <property type="match status" value="1"/>
</dbReference>
<evidence type="ECO:0000256" key="6">
    <source>
        <dbReference type="SAM" id="MobiDB-lite"/>
    </source>
</evidence>
<dbReference type="Pfam" id="PF17966">
    <property type="entry name" value="Muc_B2"/>
    <property type="match status" value="3"/>
</dbReference>
<dbReference type="Gene3D" id="3.10.20.320">
    <property type="entry name" value="Putative peptidoglycan bound protein (lpxtg motif)"/>
    <property type="match status" value="1"/>
</dbReference>
<organism evidence="8 9">
    <name type="scientific">Streptococcus mitis</name>
    <dbReference type="NCBI Taxonomy" id="28037"/>
    <lineage>
        <taxon>Bacteria</taxon>
        <taxon>Bacillati</taxon>
        <taxon>Bacillota</taxon>
        <taxon>Bacilli</taxon>
        <taxon>Lactobacillales</taxon>
        <taxon>Streptococcaceae</taxon>
        <taxon>Streptococcus</taxon>
        <taxon>Streptococcus mitis group</taxon>
    </lineage>
</organism>
<feature type="region of interest" description="Disordered" evidence="6">
    <location>
        <begin position="1267"/>
        <end position="1324"/>
    </location>
</feature>
<evidence type="ECO:0000256" key="2">
    <source>
        <dbReference type="ARBA" id="ARBA00022525"/>
    </source>
</evidence>
<evidence type="ECO:0000256" key="3">
    <source>
        <dbReference type="ARBA" id="ARBA00022729"/>
    </source>
</evidence>
<dbReference type="InterPro" id="IPR013320">
    <property type="entry name" value="ConA-like_dom_sf"/>
</dbReference>
<dbReference type="Pfam" id="PF04650">
    <property type="entry name" value="YSIRK_signal"/>
    <property type="match status" value="1"/>
</dbReference>
<feature type="region of interest" description="Disordered" evidence="6">
    <location>
        <begin position="946"/>
        <end position="1019"/>
    </location>
</feature>
<feature type="region of interest" description="Disordered" evidence="6">
    <location>
        <begin position="1345"/>
        <end position="1376"/>
    </location>
</feature>
<dbReference type="NCBIfam" id="TIGR01168">
    <property type="entry name" value="YSIRK_signal"/>
    <property type="match status" value="1"/>
</dbReference>
<evidence type="ECO:0000313" key="8">
    <source>
        <dbReference type="EMBL" id="RSI98657.1"/>
    </source>
</evidence>
<dbReference type="Pfam" id="PF06458">
    <property type="entry name" value="MucBP"/>
    <property type="match status" value="1"/>
</dbReference>
<evidence type="ECO:0000256" key="5">
    <source>
        <dbReference type="ARBA" id="ARBA00023088"/>
    </source>
</evidence>
<dbReference type="EMBL" id="RJNY01000003">
    <property type="protein sequence ID" value="RSI98657.1"/>
    <property type="molecule type" value="Genomic_DNA"/>
</dbReference>
<dbReference type="InterPro" id="IPR056573">
    <property type="entry name" value="Lectin_L-type_dom"/>
</dbReference>
<keyword evidence="4" id="KW-0677">Repeat</keyword>
<keyword evidence="2" id="KW-0964">Secreted</keyword>
<feature type="region of interest" description="Disordered" evidence="6">
    <location>
        <begin position="52"/>
        <end position="153"/>
    </location>
</feature>
<evidence type="ECO:0000259" key="7">
    <source>
        <dbReference type="PROSITE" id="PS50847"/>
    </source>
</evidence>
<dbReference type="Pfam" id="PF18483">
    <property type="entry name" value="Lectin_L-type_dom"/>
    <property type="match status" value="1"/>
</dbReference>
<evidence type="ECO:0000256" key="4">
    <source>
        <dbReference type="ARBA" id="ARBA00022737"/>
    </source>
</evidence>
<keyword evidence="5" id="KW-0572">Peptidoglycan-anchor</keyword>
<feature type="domain" description="Gram-positive cocci surface proteins LPxTG" evidence="7">
    <location>
        <begin position="1370"/>
        <end position="1403"/>
    </location>
</feature>
<dbReference type="PROSITE" id="PS50847">
    <property type="entry name" value="GRAM_POS_ANCHORING"/>
    <property type="match status" value="1"/>
</dbReference>
<evidence type="ECO:0000256" key="1">
    <source>
        <dbReference type="ARBA" id="ARBA00022512"/>
    </source>
</evidence>
<sequence>MDKNARRRLRRASTEKRLRYSVRKFSAGVASVAVAAFMFFGGNVVSADMLATADSSSTSTEKTTSVPDSGKNSRMDDSESAVGKDSTVTTVAESNAVSSATSTVSSTSAEDLSSKVEDKNVKSEATSQVSKASVATSQSAVPATQSEALVSPATSATAESTAVSSEAAADETAAVEPKVSVEKAASQAASLATASKTPNEIARSKVNSTLAAAQREVDKGYSGFRKAGESGFRSSASQTGKVTVTKENFLDYFKLNGSATYNQHDGIVTLTPDETSKGGNFSLNSKINMNQSFKLIGAVNLGDKTQAKGGADGIGFAFHTGNITDLGASGGNLGIGGLRNATGFKLDTYRNLYVPPKGGRFDTNDATFFEYGWAEDPNLGQFGSWVNTTFKKIKGQNGEYDRWWAETDAGSAQPLDSSDIDGKFHDFTIQYDGATKELTVTYRSNLGEKQWKKTVNSPEELMSMVVTASTGGNKNLQQFKIESFDFYQGASVGVRYEDEQGREIAEGSVTYPQGAFKGKTYTTEQKSIPNYDFVGLKKGSLPPSGSLADWGNNGTVTYVYRQGKEPVTDPAKLNSKVTRTIKYEYADGETAGRPALKAPVTQEATFTRTGERNRVTGVETFGAWTPATKELAQEDTPVVTGFVADKANVAAKTVTPDDKDSEEVVQYKKLGSYVPNVPDGLPKVPNLPYPNDPTDPTKPGTDLPLIPHVPGTTPVGPDGTTPLTPKDPSDPSKGYNPPPIPNDPTQDTPISYVKDGQKAIITFVDQDDNNKELGKVVESGKSGEPIGTTNYAARLKELTDKGYEVVNDEFAGPKNFDNDNKTDQQFVVTLRQGKEPVTDPAKLNSKVTRTIKYEYADGETAGRPALKAPVTQEATFTRTGERNRVTGVETFGAWTPATKELAQEDTPVVTGFVADKANVAAKTVTPDDKDSEEVVQYKKLGSYVPNVPDGLPKVPNLPYPNDPTDPTKPGTDLPLIPHVPGTTPVGPDGTTPLTPKDPSDPSKGYNPPPIPNDPTQDTPISYVTDKQKAITNFVTENGKVVSTPVVDEGDSGANFTKSKVDEVTKTIEKLEKAGYRVVKNDFPSKDTDRVFDKDKSVDQIFNVTVAERIIPVTPGKPVDPNDPNLPKNPDGTPVTPSTPEPGKPVFPNDPNSPVWPSTVKDLVTEKSATRTIKYVDRDGKEVSETRVETIKFTRDAKVNLVTGEITYVEWTTDRNDDIFNGYPVPVVKGYIAKAGDLESSTKDIKVTPDTIKDINETVVYDKLGSWVPNIPGTPTNPIPYPNDPKDPTKPGSDKPHVPYVPGFTPVDPNGNPLKPVDPNDPTKGYEVPNIPSDPTKDTPINYVPVPQPTPTPVQPAAPSTPQYMDGQHELPNTGTEDNASLAALGLLGVLSGFGLVARKKKED</sequence>
<dbReference type="Proteomes" id="UP000281657">
    <property type="component" value="Unassembled WGS sequence"/>
</dbReference>